<comment type="caution">
    <text evidence="1">The sequence shown here is derived from an EMBL/GenBank/DDBJ whole genome shotgun (WGS) entry which is preliminary data.</text>
</comment>
<proteinExistence type="predicted"/>
<accession>A0ABR3IRY0</accession>
<dbReference type="Proteomes" id="UP001556367">
    <property type="component" value="Unassembled WGS sequence"/>
</dbReference>
<name>A0ABR3IRY0_9AGAR</name>
<keyword evidence="2" id="KW-1185">Reference proteome</keyword>
<protein>
    <submittedName>
        <fullName evidence="1">Uncharacterized protein</fullName>
    </submittedName>
</protein>
<evidence type="ECO:0000313" key="1">
    <source>
        <dbReference type="EMBL" id="KAL0946066.1"/>
    </source>
</evidence>
<organism evidence="1 2">
    <name type="scientific">Hohenbuehelia grisea</name>
    <dbReference type="NCBI Taxonomy" id="104357"/>
    <lineage>
        <taxon>Eukaryota</taxon>
        <taxon>Fungi</taxon>
        <taxon>Dikarya</taxon>
        <taxon>Basidiomycota</taxon>
        <taxon>Agaricomycotina</taxon>
        <taxon>Agaricomycetes</taxon>
        <taxon>Agaricomycetidae</taxon>
        <taxon>Agaricales</taxon>
        <taxon>Pleurotineae</taxon>
        <taxon>Pleurotaceae</taxon>
        <taxon>Hohenbuehelia</taxon>
    </lineage>
</organism>
<gene>
    <name evidence="1" type="ORF">HGRIS_012339</name>
</gene>
<reference evidence="2" key="1">
    <citation type="submission" date="2024-06" db="EMBL/GenBank/DDBJ databases">
        <title>Multi-omics analyses provide insights into the biosynthesis of the anticancer antibiotic pleurotin in Hohenbuehelia grisea.</title>
        <authorList>
            <person name="Weaver J.A."/>
            <person name="Alberti F."/>
        </authorList>
    </citation>
    <scope>NUCLEOTIDE SEQUENCE [LARGE SCALE GENOMIC DNA]</scope>
    <source>
        <strain evidence="2">T-177</strain>
    </source>
</reference>
<sequence>MDGIREGKSDLLVDQLSFDSIQETLAFFQQPNKLRSSKQDVSQAVRDIDCIKAFMLLPDGTRVLPKFATIIGELEKQRNCTAATLRIQTCCLLLTNMQVWEWLDRCIEDALASWPQVAGTFTGRLAIRVRDALCTHLPNDTIINASEIFPHVDPGLTFSFQRKNNRLTEVSVEEVAQKTSRVLINWLSFPALEVWRGRAYLM</sequence>
<evidence type="ECO:0000313" key="2">
    <source>
        <dbReference type="Proteomes" id="UP001556367"/>
    </source>
</evidence>
<dbReference type="EMBL" id="JASNQZ010000015">
    <property type="protein sequence ID" value="KAL0946066.1"/>
    <property type="molecule type" value="Genomic_DNA"/>
</dbReference>